<organism evidence="1 2">
    <name type="scientific">Thelohanellus kitauei</name>
    <name type="common">Myxosporean</name>
    <dbReference type="NCBI Taxonomy" id="669202"/>
    <lineage>
        <taxon>Eukaryota</taxon>
        <taxon>Metazoa</taxon>
        <taxon>Cnidaria</taxon>
        <taxon>Myxozoa</taxon>
        <taxon>Myxosporea</taxon>
        <taxon>Bivalvulida</taxon>
        <taxon>Platysporina</taxon>
        <taxon>Myxobolidae</taxon>
        <taxon>Thelohanellus</taxon>
    </lineage>
</organism>
<gene>
    <name evidence="1" type="ORF">RF11_03229</name>
</gene>
<dbReference type="Proteomes" id="UP000031668">
    <property type="component" value="Unassembled WGS sequence"/>
</dbReference>
<comment type="caution">
    <text evidence="1">The sequence shown here is derived from an EMBL/GenBank/DDBJ whole genome shotgun (WGS) entry which is preliminary data.</text>
</comment>
<sequence>MTLNLELLSWIEMERTFALTNVLRSYVVYLSQNTKFFSYVKSDVLLASFTCCGTDAFVWTKKIDAGHLTFFQAIHHLFNEEHFCGNLMYAFERFFSSGIQEFIFIMDHVKLHKNTGSRPCCKTKAVD</sequence>
<accession>A0A0C2IFU5</accession>
<dbReference type="EMBL" id="JWZT01004411">
    <property type="protein sequence ID" value="KII64174.1"/>
    <property type="molecule type" value="Genomic_DNA"/>
</dbReference>
<protein>
    <submittedName>
        <fullName evidence="1">Uncharacterized protein</fullName>
    </submittedName>
</protein>
<reference evidence="1 2" key="1">
    <citation type="journal article" date="2014" name="Genome Biol. Evol.">
        <title>The genome of the myxosporean Thelohanellus kitauei shows adaptations to nutrient acquisition within its fish host.</title>
        <authorList>
            <person name="Yang Y."/>
            <person name="Xiong J."/>
            <person name="Zhou Z."/>
            <person name="Huo F."/>
            <person name="Miao W."/>
            <person name="Ran C."/>
            <person name="Liu Y."/>
            <person name="Zhang J."/>
            <person name="Feng J."/>
            <person name="Wang M."/>
            <person name="Wang M."/>
            <person name="Wang L."/>
            <person name="Yao B."/>
        </authorList>
    </citation>
    <scope>NUCLEOTIDE SEQUENCE [LARGE SCALE GENOMIC DNA]</scope>
    <source>
        <strain evidence="1">Wuqing</strain>
    </source>
</reference>
<evidence type="ECO:0000313" key="2">
    <source>
        <dbReference type="Proteomes" id="UP000031668"/>
    </source>
</evidence>
<keyword evidence="2" id="KW-1185">Reference proteome</keyword>
<dbReference type="AlphaFoldDB" id="A0A0C2IFU5"/>
<name>A0A0C2IFU5_THEKT</name>
<evidence type="ECO:0000313" key="1">
    <source>
        <dbReference type="EMBL" id="KII64174.1"/>
    </source>
</evidence>
<proteinExistence type="predicted"/>